<dbReference type="SMART" id="SM00400">
    <property type="entry name" value="ZnF_CHCC"/>
    <property type="match status" value="1"/>
</dbReference>
<dbReference type="EMBL" id="FQWQ01000001">
    <property type="protein sequence ID" value="SHG60039.1"/>
    <property type="molecule type" value="Genomic_DNA"/>
</dbReference>
<keyword evidence="3 12" id="KW-0808">Transferase</keyword>
<evidence type="ECO:0000256" key="7">
    <source>
        <dbReference type="ARBA" id="ARBA00022771"/>
    </source>
</evidence>
<keyword evidence="8 13" id="KW-0862">Zinc</keyword>
<dbReference type="EC" id="2.7.7.101" evidence="12"/>
<dbReference type="PIRSF" id="PIRSF002811">
    <property type="entry name" value="DnaG"/>
    <property type="match status" value="1"/>
</dbReference>
<keyword evidence="6 13" id="KW-0479">Metal-binding</keyword>
<evidence type="ECO:0000256" key="8">
    <source>
        <dbReference type="ARBA" id="ARBA00022833"/>
    </source>
</evidence>
<keyword evidence="1 12" id="KW-0240">DNA-directed RNA polymerase</keyword>
<dbReference type="RefSeq" id="WP_073131666.1">
    <property type="nucleotide sequence ID" value="NZ_FQWQ01000001.1"/>
</dbReference>
<comment type="similarity">
    <text evidence="12 13">Belongs to the DnaG primase family.</text>
</comment>
<evidence type="ECO:0000256" key="5">
    <source>
        <dbReference type="ARBA" id="ARBA00022705"/>
    </source>
</evidence>
<evidence type="ECO:0000256" key="1">
    <source>
        <dbReference type="ARBA" id="ARBA00022478"/>
    </source>
</evidence>
<keyword evidence="17" id="KW-1185">Reference proteome</keyword>
<proteinExistence type="inferred from homology"/>
<dbReference type="Proteomes" id="UP000184212">
    <property type="component" value="Unassembled WGS sequence"/>
</dbReference>
<keyword evidence="10 12" id="KW-0238">DNA-binding</keyword>
<organism evidence="16 17">
    <name type="scientific">Chryseolinea serpens</name>
    <dbReference type="NCBI Taxonomy" id="947013"/>
    <lineage>
        <taxon>Bacteria</taxon>
        <taxon>Pseudomonadati</taxon>
        <taxon>Bacteroidota</taxon>
        <taxon>Cytophagia</taxon>
        <taxon>Cytophagales</taxon>
        <taxon>Fulvivirgaceae</taxon>
        <taxon>Chryseolinea</taxon>
    </lineage>
</organism>
<evidence type="ECO:0000313" key="17">
    <source>
        <dbReference type="Proteomes" id="UP000184212"/>
    </source>
</evidence>
<evidence type="ECO:0000256" key="11">
    <source>
        <dbReference type="ARBA" id="ARBA00023163"/>
    </source>
</evidence>
<evidence type="ECO:0000256" key="10">
    <source>
        <dbReference type="ARBA" id="ARBA00023125"/>
    </source>
</evidence>
<keyword evidence="7" id="KW-0863">Zinc-finger</keyword>
<dbReference type="SUPFAM" id="SSF56731">
    <property type="entry name" value="DNA primase core"/>
    <property type="match status" value="1"/>
</dbReference>
<protein>
    <recommendedName>
        <fullName evidence="12 13">DNA primase</fullName>
        <ecNumber evidence="12">2.7.7.101</ecNumber>
    </recommendedName>
</protein>
<reference evidence="16 17" key="1">
    <citation type="submission" date="2016-11" db="EMBL/GenBank/DDBJ databases">
        <authorList>
            <person name="Jaros S."/>
            <person name="Januszkiewicz K."/>
            <person name="Wedrychowicz H."/>
        </authorList>
    </citation>
    <scope>NUCLEOTIDE SEQUENCE [LARGE SCALE GENOMIC DNA]</scope>
    <source>
        <strain evidence="16 17">DSM 24574</strain>
    </source>
</reference>
<dbReference type="InterPro" id="IPR034151">
    <property type="entry name" value="TOPRIM_DnaG_bac"/>
</dbReference>
<dbReference type="Gene3D" id="3.90.580.10">
    <property type="entry name" value="Zinc finger, CHC2-type domain"/>
    <property type="match status" value="1"/>
</dbReference>
<dbReference type="PANTHER" id="PTHR30313">
    <property type="entry name" value="DNA PRIMASE"/>
    <property type="match status" value="1"/>
</dbReference>
<gene>
    <name evidence="12" type="primary">dnaG</name>
    <name evidence="16" type="ORF">SAMN04488109_1021</name>
</gene>
<evidence type="ECO:0000313" key="16">
    <source>
        <dbReference type="EMBL" id="SHG60039.1"/>
    </source>
</evidence>
<dbReference type="FunFam" id="3.40.1360.10:FF:000002">
    <property type="entry name" value="DNA primase"/>
    <property type="match status" value="1"/>
</dbReference>
<dbReference type="STRING" id="947013.SAMN04488109_1021"/>
<feature type="compositionally biased region" description="Basic and acidic residues" evidence="14">
    <location>
        <begin position="435"/>
        <end position="448"/>
    </location>
</feature>
<keyword evidence="4 12" id="KW-0548">Nucleotidyltransferase</keyword>
<dbReference type="HAMAP" id="MF_00974">
    <property type="entry name" value="DNA_primase_DnaG"/>
    <property type="match status" value="1"/>
</dbReference>
<comment type="catalytic activity">
    <reaction evidence="12">
        <text>ssDNA + n NTP = ssDNA/pppN(pN)n-1 hybrid + (n-1) diphosphate.</text>
        <dbReference type="EC" id="2.7.7.101"/>
    </reaction>
</comment>
<dbReference type="Pfam" id="PF01807">
    <property type="entry name" value="Zn_ribbon_DnaG"/>
    <property type="match status" value="1"/>
</dbReference>
<dbReference type="GO" id="GO:0005737">
    <property type="term" value="C:cytoplasm"/>
    <property type="evidence" value="ECO:0007669"/>
    <property type="project" value="TreeGrafter"/>
</dbReference>
<evidence type="ECO:0000256" key="12">
    <source>
        <dbReference type="HAMAP-Rule" id="MF_00974"/>
    </source>
</evidence>
<dbReference type="InterPro" id="IPR036977">
    <property type="entry name" value="DNA_primase_Znf_CHC2"/>
</dbReference>
<dbReference type="NCBIfam" id="TIGR01391">
    <property type="entry name" value="dnaG"/>
    <property type="match status" value="1"/>
</dbReference>
<keyword evidence="9" id="KW-0460">Magnesium</keyword>
<evidence type="ECO:0000256" key="3">
    <source>
        <dbReference type="ARBA" id="ARBA00022679"/>
    </source>
</evidence>
<dbReference type="OrthoDB" id="9803773at2"/>
<dbReference type="SMART" id="SM00493">
    <property type="entry name" value="TOPRIM"/>
    <property type="match status" value="1"/>
</dbReference>
<name>A0A1M5L5H6_9BACT</name>
<evidence type="ECO:0000256" key="2">
    <source>
        <dbReference type="ARBA" id="ARBA00022515"/>
    </source>
</evidence>
<dbReference type="InterPro" id="IPR019475">
    <property type="entry name" value="DNA_primase_DnaB-bd"/>
</dbReference>
<dbReference type="GO" id="GO:0008270">
    <property type="term" value="F:zinc ion binding"/>
    <property type="evidence" value="ECO:0007669"/>
    <property type="project" value="UniProtKB-KW"/>
</dbReference>
<comment type="caution">
    <text evidence="12">Lacks conserved residue(s) required for the propagation of feature annotation.</text>
</comment>
<dbReference type="Gene3D" id="3.90.980.10">
    <property type="entry name" value="DNA primase, catalytic core, N-terminal domain"/>
    <property type="match status" value="1"/>
</dbReference>
<evidence type="ECO:0000256" key="13">
    <source>
        <dbReference type="PIRNR" id="PIRNR002811"/>
    </source>
</evidence>
<dbReference type="InterPro" id="IPR050219">
    <property type="entry name" value="DnaG_primase"/>
</dbReference>
<keyword evidence="5 12" id="KW-0235">DNA replication</keyword>
<dbReference type="GO" id="GO:0003677">
    <property type="term" value="F:DNA binding"/>
    <property type="evidence" value="ECO:0007669"/>
    <property type="project" value="UniProtKB-KW"/>
</dbReference>
<dbReference type="GO" id="GO:0000428">
    <property type="term" value="C:DNA-directed RNA polymerase complex"/>
    <property type="evidence" value="ECO:0007669"/>
    <property type="project" value="UniProtKB-KW"/>
</dbReference>
<dbReference type="CDD" id="cd03364">
    <property type="entry name" value="TOPRIM_DnaG_primases"/>
    <property type="match status" value="1"/>
</dbReference>
<dbReference type="Pfam" id="PF10410">
    <property type="entry name" value="DnaB_bind"/>
    <property type="match status" value="1"/>
</dbReference>
<dbReference type="GO" id="GO:1990077">
    <property type="term" value="C:primosome complex"/>
    <property type="evidence" value="ECO:0007669"/>
    <property type="project" value="UniProtKB-KW"/>
</dbReference>
<dbReference type="InterPro" id="IPR002694">
    <property type="entry name" value="Znf_CHC2"/>
</dbReference>
<dbReference type="InterPro" id="IPR013264">
    <property type="entry name" value="DNAG_N"/>
</dbReference>
<evidence type="ECO:0000256" key="14">
    <source>
        <dbReference type="SAM" id="MobiDB-lite"/>
    </source>
</evidence>
<keyword evidence="11 12" id="KW-0804">Transcription</keyword>
<comment type="function">
    <text evidence="12 13">RNA polymerase that catalyzes the synthesis of short RNA molecules used as primers for DNA polymerase during DNA replication.</text>
</comment>
<sequence>MISRETIDDVKNRVDIVDVIGDFVTLKRSGQNYKALSPFTNEKTASFYVVPSKGIFKDFSSGKGGDGITFVMEHEGMNYMEAIRYLAKKYGVEIKEEAQSQEYALQATERDSLYIVMNYAKEHYKQRLLHTEEGNGIGLSYFRERGFNDRTIEKFELGYAINAWDDFNKRALQEGYREEMLDKAGLIIKRDDGRFYDRFRGRVIFPVHNLAGKVIAFGARILTKEKDQPKYINSPETEIYHKSQVLYGMFQAKNAIRREDSCYLVEGYTDVISMHLADVDNVVASSGTALTEEQIKLIRRFTENVTVLFDGDAAGVKAALRGIDLILKGGLNVRVLLFPDNEDPDSFSRKMGSTAFKQYLKDHTQDFISFKIDLHAKEAGQDPIKKAEAIRDIVTTISLIPDPIKRSVYIQETSQLLRMSETVLLSEMNKIVIGERRKKDQDRGREVQEPPPDFMNEPPVTETKTDENTMVQLQERESIRLLLNYAETHYDEQRLVDFMLAELDDVEFTDPILKEIYQGFKDGAERGEVVDTMYFMEHGSAAVKGVVAELTTPRYEASKHWPEKNIFFPHERELLHDLAYTNVLRLKFRVIQKLVEDNKAEWRKATTEEEQEKHFTIHEQLKGAEKELAVILGIVVNKG</sequence>
<dbReference type="SUPFAM" id="SSF57783">
    <property type="entry name" value="Zinc beta-ribbon"/>
    <property type="match status" value="1"/>
</dbReference>
<accession>A0A1M5L5H6</accession>
<comment type="cofactor">
    <cofactor evidence="13">
        <name>Zn(2+)</name>
        <dbReference type="ChEBI" id="CHEBI:29105"/>
    </cofactor>
    <text evidence="13">Binds 1 zinc ion per monomer.</text>
</comment>
<dbReference type="GO" id="GO:0006269">
    <property type="term" value="P:DNA replication, synthesis of primer"/>
    <property type="evidence" value="ECO:0007669"/>
    <property type="project" value="UniProtKB-UniRule"/>
</dbReference>
<dbReference type="FunFam" id="3.90.580.10:FF:000001">
    <property type="entry name" value="DNA primase"/>
    <property type="match status" value="1"/>
</dbReference>
<comment type="subunit">
    <text evidence="12">Monomer. Interacts with DnaB.</text>
</comment>
<dbReference type="AlphaFoldDB" id="A0A1M5L5H6"/>
<dbReference type="Gene3D" id="3.40.1360.10">
    <property type="match status" value="1"/>
</dbReference>
<evidence type="ECO:0000256" key="4">
    <source>
        <dbReference type="ARBA" id="ARBA00022695"/>
    </source>
</evidence>
<evidence type="ECO:0000256" key="9">
    <source>
        <dbReference type="ARBA" id="ARBA00022842"/>
    </source>
</evidence>
<dbReference type="InterPro" id="IPR030846">
    <property type="entry name" value="DnaG_bac"/>
</dbReference>
<dbReference type="InterPro" id="IPR006171">
    <property type="entry name" value="TOPRIM_dom"/>
</dbReference>
<dbReference type="GO" id="GO:0003899">
    <property type="term" value="F:DNA-directed RNA polymerase activity"/>
    <property type="evidence" value="ECO:0007669"/>
    <property type="project" value="UniProtKB-UniRule"/>
</dbReference>
<feature type="domain" description="Toprim" evidence="15">
    <location>
        <begin position="260"/>
        <end position="341"/>
    </location>
</feature>
<feature type="region of interest" description="Disordered" evidence="14">
    <location>
        <begin position="435"/>
        <end position="469"/>
    </location>
</feature>
<dbReference type="Pfam" id="PF13155">
    <property type="entry name" value="Toprim_2"/>
    <property type="match status" value="1"/>
</dbReference>
<dbReference type="Pfam" id="PF08275">
    <property type="entry name" value="DNAG_N"/>
    <property type="match status" value="1"/>
</dbReference>
<evidence type="ECO:0000256" key="6">
    <source>
        <dbReference type="ARBA" id="ARBA00022723"/>
    </source>
</evidence>
<dbReference type="PANTHER" id="PTHR30313:SF2">
    <property type="entry name" value="DNA PRIMASE"/>
    <property type="match status" value="1"/>
</dbReference>
<evidence type="ECO:0000259" key="15">
    <source>
        <dbReference type="PROSITE" id="PS50880"/>
    </source>
</evidence>
<keyword evidence="2 12" id="KW-0639">Primosome</keyword>
<dbReference type="InterPro" id="IPR037068">
    <property type="entry name" value="DNA_primase_core_N_sf"/>
</dbReference>
<dbReference type="PROSITE" id="PS50880">
    <property type="entry name" value="TOPRIM"/>
    <property type="match status" value="1"/>
</dbReference>
<dbReference type="InterPro" id="IPR006295">
    <property type="entry name" value="DNA_primase_DnaG"/>
</dbReference>